<proteinExistence type="inferred from homology"/>
<evidence type="ECO:0000256" key="1">
    <source>
        <dbReference type="ARBA" id="ARBA00004571"/>
    </source>
</evidence>
<dbReference type="SUPFAM" id="SSF56935">
    <property type="entry name" value="Porins"/>
    <property type="match status" value="1"/>
</dbReference>
<evidence type="ECO:0000313" key="10">
    <source>
        <dbReference type="Proteomes" id="UP001156666"/>
    </source>
</evidence>
<dbReference type="Gene3D" id="2.170.130.10">
    <property type="entry name" value="TonB-dependent receptor, plug domain"/>
    <property type="match status" value="1"/>
</dbReference>
<dbReference type="InterPro" id="IPR023997">
    <property type="entry name" value="TonB-dep_OMP_SusC/RagA_CS"/>
</dbReference>
<dbReference type="InterPro" id="IPR012910">
    <property type="entry name" value="Plug_dom"/>
</dbReference>
<sequence>MIGQKSITGTVTEASSGEALIGVTVLIKGDQARGTITDFNGEFEIVASEGETLVFSYAGMEEQEVEVGPTDVLNVQMSSNILLDEVVITGYGEQLRSSFTGSVSKPKIEDIQQAPRTNFQESLTGNVSGLQVNQGSGQPGAFQNVRIRGLGSINAGTNPLYVIDGIPVINGNIGNESTTSTPMSGINPNDIESINVLKDASATSLYGSRGANGVIIITTKKGKSGKPKFNFGVQTGVSNVSLADKLRPLNSAEYVELMKEGLINRGFAENDAEALTYLTDRGIDPAVDTDWFDAITQQGSFRNTNLSVSGGNDATRYFVSGGYQQNEGVVIGTGFTRASARVNLTTKFADWITVDFNNSASYTSQNTALDAGAFANPVRSIFRFIPTEPVYNEDGSYNLGINSGFHPVGEMLENKRLSNILNLNSSVTGKIDLMKGLSYRPTVSINRIEGADETYFIPDFGTGNSRNGYAEADFDNNTNWMVRNLITYNNYFNDAHGLDITLGHEAQKFSSYFVQTLIGNLPFPQLNTLSNGANPESISGSKTANTIESFFLNTSYNYQGLVYLNGTIRRDGSSRFGSDVRYGTFWSGGASVNLHRLSFLNGNNAISALRLRASYGENGNESISNFASLGLYSTGADYNGNPGIFLSQLANPGLTWEVNRQLDVAVELGLWNRVDLVVDFYNRRTSSLIFDLPVSLTNGVSSVTSNIGSLQNQGVEIELETQNIENNNNGFNWSTSFNITFNKNKVISLPEGDFADGSRYREVGKPWSTWYFQGYAGVDTETGEAMWYTDETESETTTSYNAAEPYQQGTSDPDFYGGLTNVFSYKGINLSAQFVYNYGGKILHSWHSFTHTDGSRSLSTTGNLARSIYERRWQNPGDVTDTPQFIFGRNTGSRNRSTRFLYDGTYISLRDISLSYSLPKALTQRASIDDTQLFVRGSNMWIWTKDERLERDPRTDAGGSIDQEIPIPTTFTFGLNVSF</sequence>
<dbReference type="NCBIfam" id="TIGR04057">
    <property type="entry name" value="SusC_RagA_signa"/>
    <property type="match status" value="1"/>
</dbReference>
<dbReference type="Proteomes" id="UP001156666">
    <property type="component" value="Unassembled WGS sequence"/>
</dbReference>
<evidence type="ECO:0000256" key="2">
    <source>
        <dbReference type="ARBA" id="ARBA00022448"/>
    </source>
</evidence>
<feature type="domain" description="TonB-dependent receptor plug" evidence="8">
    <location>
        <begin position="99"/>
        <end position="214"/>
    </location>
</feature>
<dbReference type="Pfam" id="PF13715">
    <property type="entry name" value="CarbopepD_reg_2"/>
    <property type="match status" value="1"/>
</dbReference>
<dbReference type="InterPro" id="IPR036942">
    <property type="entry name" value="Beta-barrel_TonB_sf"/>
</dbReference>
<evidence type="ECO:0000256" key="3">
    <source>
        <dbReference type="ARBA" id="ARBA00022452"/>
    </source>
</evidence>
<dbReference type="Pfam" id="PF07715">
    <property type="entry name" value="Plug"/>
    <property type="match status" value="1"/>
</dbReference>
<evidence type="ECO:0000256" key="5">
    <source>
        <dbReference type="ARBA" id="ARBA00023136"/>
    </source>
</evidence>
<dbReference type="InterPro" id="IPR037066">
    <property type="entry name" value="Plug_dom_sf"/>
</dbReference>
<dbReference type="Gene3D" id="2.60.40.1120">
    <property type="entry name" value="Carboxypeptidase-like, regulatory domain"/>
    <property type="match status" value="1"/>
</dbReference>
<dbReference type="InterPro" id="IPR008969">
    <property type="entry name" value="CarboxyPept-like_regulatory"/>
</dbReference>
<dbReference type="PROSITE" id="PS52016">
    <property type="entry name" value="TONB_DEPENDENT_REC_3"/>
    <property type="match status" value="1"/>
</dbReference>
<accession>A0AA37SM64</accession>
<dbReference type="AlphaFoldDB" id="A0AA37SM64"/>
<dbReference type="GO" id="GO:0009279">
    <property type="term" value="C:cell outer membrane"/>
    <property type="evidence" value="ECO:0007669"/>
    <property type="project" value="UniProtKB-SubCell"/>
</dbReference>
<dbReference type="NCBIfam" id="TIGR04056">
    <property type="entry name" value="OMP_RagA_SusC"/>
    <property type="match status" value="1"/>
</dbReference>
<keyword evidence="2 7" id="KW-0813">Transport</keyword>
<organism evidence="9 10">
    <name type="scientific">Portibacter lacus</name>
    <dbReference type="NCBI Taxonomy" id="1099794"/>
    <lineage>
        <taxon>Bacteria</taxon>
        <taxon>Pseudomonadati</taxon>
        <taxon>Bacteroidota</taxon>
        <taxon>Saprospiria</taxon>
        <taxon>Saprospirales</taxon>
        <taxon>Haliscomenobacteraceae</taxon>
        <taxon>Portibacter</taxon>
    </lineage>
</organism>
<dbReference type="SUPFAM" id="SSF49464">
    <property type="entry name" value="Carboxypeptidase regulatory domain-like"/>
    <property type="match status" value="1"/>
</dbReference>
<evidence type="ECO:0000256" key="7">
    <source>
        <dbReference type="PROSITE-ProRule" id="PRU01360"/>
    </source>
</evidence>
<comment type="subcellular location">
    <subcellularLocation>
        <location evidence="1 7">Cell outer membrane</location>
        <topology evidence="1 7">Multi-pass membrane protein</topology>
    </subcellularLocation>
</comment>
<dbReference type="Gene3D" id="2.40.170.20">
    <property type="entry name" value="TonB-dependent receptor, beta-barrel domain"/>
    <property type="match status" value="1"/>
</dbReference>
<keyword evidence="3 7" id="KW-1134">Transmembrane beta strand</keyword>
<dbReference type="EMBL" id="BSOH01000001">
    <property type="protein sequence ID" value="GLR15609.1"/>
    <property type="molecule type" value="Genomic_DNA"/>
</dbReference>
<evidence type="ECO:0000259" key="8">
    <source>
        <dbReference type="Pfam" id="PF07715"/>
    </source>
</evidence>
<keyword evidence="4 7" id="KW-0812">Transmembrane</keyword>
<reference evidence="9" key="2">
    <citation type="submission" date="2023-01" db="EMBL/GenBank/DDBJ databases">
        <title>Draft genome sequence of Portibacter lacus strain NBRC 108769.</title>
        <authorList>
            <person name="Sun Q."/>
            <person name="Mori K."/>
        </authorList>
    </citation>
    <scope>NUCLEOTIDE SEQUENCE</scope>
    <source>
        <strain evidence="9">NBRC 108769</strain>
    </source>
</reference>
<dbReference type="InterPro" id="IPR023996">
    <property type="entry name" value="TonB-dep_OMP_SusC/RagA"/>
</dbReference>
<reference evidence="9" key="1">
    <citation type="journal article" date="2014" name="Int. J. Syst. Evol. Microbiol.">
        <title>Complete genome sequence of Corynebacterium casei LMG S-19264T (=DSM 44701T), isolated from a smear-ripened cheese.</title>
        <authorList>
            <consortium name="US DOE Joint Genome Institute (JGI-PGF)"/>
            <person name="Walter F."/>
            <person name="Albersmeier A."/>
            <person name="Kalinowski J."/>
            <person name="Ruckert C."/>
        </authorList>
    </citation>
    <scope>NUCLEOTIDE SEQUENCE</scope>
    <source>
        <strain evidence="9">NBRC 108769</strain>
    </source>
</reference>
<evidence type="ECO:0000256" key="6">
    <source>
        <dbReference type="ARBA" id="ARBA00023237"/>
    </source>
</evidence>
<name>A0AA37SM64_9BACT</name>
<keyword evidence="6 7" id="KW-0998">Cell outer membrane</keyword>
<dbReference type="InterPro" id="IPR039426">
    <property type="entry name" value="TonB-dep_rcpt-like"/>
</dbReference>
<evidence type="ECO:0000256" key="4">
    <source>
        <dbReference type="ARBA" id="ARBA00022692"/>
    </source>
</evidence>
<keyword evidence="5 7" id="KW-0472">Membrane</keyword>
<comment type="caution">
    <text evidence="9">The sequence shown here is derived from an EMBL/GenBank/DDBJ whole genome shotgun (WGS) entry which is preliminary data.</text>
</comment>
<protein>
    <submittedName>
        <fullName evidence="9">SusC/RagA family TonB-linked outer membrane protein</fullName>
    </submittedName>
</protein>
<comment type="similarity">
    <text evidence="7">Belongs to the TonB-dependent receptor family.</text>
</comment>
<gene>
    <name evidence="9" type="ORF">GCM10007940_02240</name>
</gene>
<evidence type="ECO:0000313" key="9">
    <source>
        <dbReference type="EMBL" id="GLR15609.1"/>
    </source>
</evidence>
<keyword evidence="10" id="KW-1185">Reference proteome</keyword>